<evidence type="ECO:0000256" key="1">
    <source>
        <dbReference type="ARBA" id="ARBA00023015"/>
    </source>
</evidence>
<reference evidence="6 7" key="1">
    <citation type="submission" date="2020-09" db="EMBL/GenBank/DDBJ databases">
        <title>novel species in genus Nocardioides.</title>
        <authorList>
            <person name="Zhang G."/>
        </authorList>
    </citation>
    <scope>NUCLEOTIDE SEQUENCE [LARGE SCALE GENOMIC DNA]</scope>
    <source>
        <strain evidence="6 7">KCTC 39551</strain>
    </source>
</reference>
<keyword evidence="1" id="KW-0805">Transcription regulation</keyword>
<dbReference type="Pfam" id="PF16859">
    <property type="entry name" value="TetR_C_11"/>
    <property type="match status" value="1"/>
</dbReference>
<name>A0ABR8NEX6_9ACTN</name>
<evidence type="ECO:0000256" key="2">
    <source>
        <dbReference type="ARBA" id="ARBA00023125"/>
    </source>
</evidence>
<dbReference type="PROSITE" id="PS01081">
    <property type="entry name" value="HTH_TETR_1"/>
    <property type="match status" value="1"/>
</dbReference>
<dbReference type="EMBL" id="JACXYZ010000003">
    <property type="protein sequence ID" value="MBD3926683.1"/>
    <property type="molecule type" value="Genomic_DNA"/>
</dbReference>
<evidence type="ECO:0000256" key="4">
    <source>
        <dbReference type="PROSITE-ProRule" id="PRU00335"/>
    </source>
</evidence>
<evidence type="ECO:0000313" key="6">
    <source>
        <dbReference type="EMBL" id="MBD3926683.1"/>
    </source>
</evidence>
<sequence>MDLPTVALWNETVPFHHQHGDRGARVTPTETGTRPRVAGERELEILEATLAVLDEVGYDLLTMDAVASRAKASKATLYRRWKGKPELVVAAIMAHKGEAVVPDTGTLRGDLLAAYCGSGGLNDPIAQTVLTAVVTAMGRDPEFAEVYRRDFIAPKVATSRAIYERARERGEVHPDVDLSILAPSLAGIVLHRAFLLGDAVTPELVGRVLDEVILPAALRGPAPSAPDR</sequence>
<dbReference type="InterPro" id="IPR036271">
    <property type="entry name" value="Tet_transcr_reg_TetR-rel_C_sf"/>
</dbReference>
<evidence type="ECO:0000313" key="7">
    <source>
        <dbReference type="Proteomes" id="UP000618818"/>
    </source>
</evidence>
<dbReference type="InterPro" id="IPR001647">
    <property type="entry name" value="HTH_TetR"/>
</dbReference>
<dbReference type="Gene3D" id="1.10.357.10">
    <property type="entry name" value="Tetracycline Repressor, domain 2"/>
    <property type="match status" value="1"/>
</dbReference>
<accession>A0ABR8NEX6</accession>
<keyword evidence="2 4" id="KW-0238">DNA-binding</keyword>
<keyword evidence="3" id="KW-0804">Transcription</keyword>
<gene>
    <name evidence="6" type="ORF">IEZ26_18840</name>
</gene>
<dbReference type="Pfam" id="PF00440">
    <property type="entry name" value="TetR_N"/>
    <property type="match status" value="1"/>
</dbReference>
<dbReference type="InterPro" id="IPR050109">
    <property type="entry name" value="HTH-type_TetR-like_transc_reg"/>
</dbReference>
<dbReference type="InterPro" id="IPR023772">
    <property type="entry name" value="DNA-bd_HTH_TetR-type_CS"/>
</dbReference>
<dbReference type="InterPro" id="IPR011075">
    <property type="entry name" value="TetR_C"/>
</dbReference>
<dbReference type="PANTHER" id="PTHR30055">
    <property type="entry name" value="HTH-TYPE TRANSCRIPTIONAL REGULATOR RUTR"/>
    <property type="match status" value="1"/>
</dbReference>
<dbReference type="SUPFAM" id="SSF46689">
    <property type="entry name" value="Homeodomain-like"/>
    <property type="match status" value="1"/>
</dbReference>
<feature type="domain" description="HTH tetR-type" evidence="5">
    <location>
        <begin position="39"/>
        <end position="99"/>
    </location>
</feature>
<organism evidence="6 7">
    <name type="scientific">Nocardioides cavernae</name>
    <dbReference type="NCBI Taxonomy" id="1921566"/>
    <lineage>
        <taxon>Bacteria</taxon>
        <taxon>Bacillati</taxon>
        <taxon>Actinomycetota</taxon>
        <taxon>Actinomycetes</taxon>
        <taxon>Propionibacteriales</taxon>
        <taxon>Nocardioidaceae</taxon>
        <taxon>Nocardioides</taxon>
    </lineage>
</organism>
<keyword evidence="7" id="KW-1185">Reference proteome</keyword>
<protein>
    <submittedName>
        <fullName evidence="6">TetR/AcrR family transcriptional regulator</fullName>
    </submittedName>
</protein>
<dbReference type="PROSITE" id="PS50977">
    <property type="entry name" value="HTH_TETR_2"/>
    <property type="match status" value="1"/>
</dbReference>
<dbReference type="Proteomes" id="UP000618818">
    <property type="component" value="Unassembled WGS sequence"/>
</dbReference>
<dbReference type="PRINTS" id="PR00455">
    <property type="entry name" value="HTHTETR"/>
</dbReference>
<dbReference type="InterPro" id="IPR009057">
    <property type="entry name" value="Homeodomain-like_sf"/>
</dbReference>
<proteinExistence type="predicted"/>
<dbReference type="PANTHER" id="PTHR30055:SF149">
    <property type="entry name" value="TETR-FAMILY TRANSCRIPTIONAL REGULATOR"/>
    <property type="match status" value="1"/>
</dbReference>
<evidence type="ECO:0000256" key="3">
    <source>
        <dbReference type="ARBA" id="ARBA00023163"/>
    </source>
</evidence>
<dbReference type="Gene3D" id="1.10.10.60">
    <property type="entry name" value="Homeodomain-like"/>
    <property type="match status" value="1"/>
</dbReference>
<evidence type="ECO:0000259" key="5">
    <source>
        <dbReference type="PROSITE" id="PS50977"/>
    </source>
</evidence>
<feature type="DNA-binding region" description="H-T-H motif" evidence="4">
    <location>
        <begin position="62"/>
        <end position="81"/>
    </location>
</feature>
<dbReference type="SUPFAM" id="SSF48498">
    <property type="entry name" value="Tetracyclin repressor-like, C-terminal domain"/>
    <property type="match status" value="1"/>
</dbReference>
<comment type="caution">
    <text evidence="6">The sequence shown here is derived from an EMBL/GenBank/DDBJ whole genome shotgun (WGS) entry which is preliminary data.</text>
</comment>